<evidence type="ECO:0000313" key="3">
    <source>
        <dbReference type="Proteomes" id="UP000307440"/>
    </source>
</evidence>
<gene>
    <name evidence="2" type="ORF">FA15DRAFT_588045</name>
</gene>
<dbReference type="EMBL" id="ML210173">
    <property type="protein sequence ID" value="TFK26551.1"/>
    <property type="molecule type" value="Genomic_DNA"/>
</dbReference>
<proteinExistence type="predicted"/>
<dbReference type="AlphaFoldDB" id="A0A5C3LDQ3"/>
<evidence type="ECO:0000256" key="1">
    <source>
        <dbReference type="SAM" id="MobiDB-lite"/>
    </source>
</evidence>
<accession>A0A5C3LDQ3</accession>
<organism evidence="2 3">
    <name type="scientific">Coprinopsis marcescibilis</name>
    <name type="common">Agaric fungus</name>
    <name type="synonym">Psathyrella marcescibilis</name>
    <dbReference type="NCBI Taxonomy" id="230819"/>
    <lineage>
        <taxon>Eukaryota</taxon>
        <taxon>Fungi</taxon>
        <taxon>Dikarya</taxon>
        <taxon>Basidiomycota</taxon>
        <taxon>Agaricomycotina</taxon>
        <taxon>Agaricomycetes</taxon>
        <taxon>Agaricomycetidae</taxon>
        <taxon>Agaricales</taxon>
        <taxon>Agaricineae</taxon>
        <taxon>Psathyrellaceae</taxon>
        <taxon>Coprinopsis</taxon>
    </lineage>
</organism>
<name>A0A5C3LDQ3_COPMA</name>
<dbReference type="OrthoDB" id="3191568at2759"/>
<keyword evidence="3" id="KW-1185">Reference proteome</keyword>
<feature type="region of interest" description="Disordered" evidence="1">
    <location>
        <begin position="1"/>
        <end position="44"/>
    </location>
</feature>
<dbReference type="Proteomes" id="UP000307440">
    <property type="component" value="Unassembled WGS sequence"/>
</dbReference>
<reference evidence="2 3" key="1">
    <citation type="journal article" date="2019" name="Nat. Ecol. Evol.">
        <title>Megaphylogeny resolves global patterns of mushroom evolution.</title>
        <authorList>
            <person name="Varga T."/>
            <person name="Krizsan K."/>
            <person name="Foldi C."/>
            <person name="Dima B."/>
            <person name="Sanchez-Garcia M."/>
            <person name="Sanchez-Ramirez S."/>
            <person name="Szollosi G.J."/>
            <person name="Szarkandi J.G."/>
            <person name="Papp V."/>
            <person name="Albert L."/>
            <person name="Andreopoulos W."/>
            <person name="Angelini C."/>
            <person name="Antonin V."/>
            <person name="Barry K.W."/>
            <person name="Bougher N.L."/>
            <person name="Buchanan P."/>
            <person name="Buyck B."/>
            <person name="Bense V."/>
            <person name="Catcheside P."/>
            <person name="Chovatia M."/>
            <person name="Cooper J."/>
            <person name="Damon W."/>
            <person name="Desjardin D."/>
            <person name="Finy P."/>
            <person name="Geml J."/>
            <person name="Haridas S."/>
            <person name="Hughes K."/>
            <person name="Justo A."/>
            <person name="Karasinski D."/>
            <person name="Kautmanova I."/>
            <person name="Kiss B."/>
            <person name="Kocsube S."/>
            <person name="Kotiranta H."/>
            <person name="LaButti K.M."/>
            <person name="Lechner B.E."/>
            <person name="Liimatainen K."/>
            <person name="Lipzen A."/>
            <person name="Lukacs Z."/>
            <person name="Mihaltcheva S."/>
            <person name="Morgado L.N."/>
            <person name="Niskanen T."/>
            <person name="Noordeloos M.E."/>
            <person name="Ohm R.A."/>
            <person name="Ortiz-Santana B."/>
            <person name="Ovrebo C."/>
            <person name="Racz N."/>
            <person name="Riley R."/>
            <person name="Savchenko A."/>
            <person name="Shiryaev A."/>
            <person name="Soop K."/>
            <person name="Spirin V."/>
            <person name="Szebenyi C."/>
            <person name="Tomsovsky M."/>
            <person name="Tulloss R.E."/>
            <person name="Uehling J."/>
            <person name="Grigoriev I.V."/>
            <person name="Vagvolgyi C."/>
            <person name="Papp T."/>
            <person name="Martin F.M."/>
            <person name="Miettinen O."/>
            <person name="Hibbett D.S."/>
            <person name="Nagy L.G."/>
        </authorList>
    </citation>
    <scope>NUCLEOTIDE SEQUENCE [LARGE SCALE GENOMIC DNA]</scope>
    <source>
        <strain evidence="2 3">CBS 121175</strain>
    </source>
</reference>
<evidence type="ECO:0000313" key="2">
    <source>
        <dbReference type="EMBL" id="TFK26551.1"/>
    </source>
</evidence>
<sequence>MSGFNNNPFAQGGWINPQNPWSTGSSSGGPPPSIYGALPSASAHSPPKFVEFQCVALNPDITNCMVLGPNARHCFVVATSPASSATPSVTLLRNDRGEDVARIEWYQRPSIEARDLFPKQYVSQFLPLAHDMR</sequence>
<protein>
    <submittedName>
        <fullName evidence="2">Uncharacterized protein</fullName>
    </submittedName>
</protein>